<dbReference type="PANTHER" id="PTHR43685:SF2">
    <property type="entry name" value="GLYCOSYLTRANSFERASE 2-LIKE DOMAIN-CONTAINING PROTEIN"/>
    <property type="match status" value="1"/>
</dbReference>
<name>F5YGP3_TREPZ</name>
<evidence type="ECO:0000313" key="3">
    <source>
        <dbReference type="Proteomes" id="UP000009223"/>
    </source>
</evidence>
<gene>
    <name evidence="2" type="ordered locus">TREPR_2534</name>
</gene>
<dbReference type="InterPro" id="IPR001173">
    <property type="entry name" value="Glyco_trans_2-like"/>
</dbReference>
<evidence type="ECO:0000259" key="1">
    <source>
        <dbReference type="Pfam" id="PF00535"/>
    </source>
</evidence>
<accession>F5YGP3</accession>
<dbReference type="OrthoDB" id="3225550at2"/>
<dbReference type="STRING" id="545694.TREPR_2534"/>
<protein>
    <submittedName>
        <fullName evidence="2">Glycosyltransferase, family 2</fullName>
    </submittedName>
</protein>
<dbReference type="RefSeq" id="WP_015707677.1">
    <property type="nucleotide sequence ID" value="NC_015578.1"/>
</dbReference>
<dbReference type="PANTHER" id="PTHR43685">
    <property type="entry name" value="GLYCOSYLTRANSFERASE"/>
    <property type="match status" value="1"/>
</dbReference>
<reference evidence="2 3" key="2">
    <citation type="journal article" date="2011" name="ISME J.">
        <title>RNA-seq reveals cooperative metabolic interactions between two termite-gut spirochete species in co-culture.</title>
        <authorList>
            <person name="Rosenthal A.Z."/>
            <person name="Matson E.G."/>
            <person name="Eldar A."/>
            <person name="Leadbetter J.R."/>
        </authorList>
    </citation>
    <scope>NUCLEOTIDE SEQUENCE [LARGE SCALE GENOMIC DNA]</scope>
    <source>
        <strain evidence="3">ATCC BAA-887 / DSM 12427 / ZAS-2</strain>
    </source>
</reference>
<dbReference type="SUPFAM" id="SSF53448">
    <property type="entry name" value="Nucleotide-diphospho-sugar transferases"/>
    <property type="match status" value="1"/>
</dbReference>
<proteinExistence type="predicted"/>
<dbReference type="Pfam" id="PF00535">
    <property type="entry name" value="Glycos_transf_2"/>
    <property type="match status" value="1"/>
</dbReference>
<keyword evidence="2" id="KW-0808">Transferase</keyword>
<dbReference type="EMBL" id="CP001843">
    <property type="protein sequence ID" value="AEF86711.1"/>
    <property type="molecule type" value="Genomic_DNA"/>
</dbReference>
<dbReference type="Gene3D" id="3.90.550.10">
    <property type="entry name" value="Spore Coat Polysaccharide Biosynthesis Protein SpsA, Chain A"/>
    <property type="match status" value="1"/>
</dbReference>
<organism evidence="2 3">
    <name type="scientific">Treponema primitia (strain ATCC BAA-887 / DSM 12427 / ZAS-2)</name>
    <dbReference type="NCBI Taxonomy" id="545694"/>
    <lineage>
        <taxon>Bacteria</taxon>
        <taxon>Pseudomonadati</taxon>
        <taxon>Spirochaetota</taxon>
        <taxon>Spirochaetia</taxon>
        <taxon>Spirochaetales</taxon>
        <taxon>Treponemataceae</taxon>
        <taxon>Treponema</taxon>
    </lineage>
</organism>
<sequence>MSAITAVIVTYNRKAELLRCIKAILAQTHKVTSILVVDNASADTFNFMYRELYQSGDGKIPTLLIDDLMVLPGINNADIYYEYKETNTGGSGGFYTGLKIANEVLNSEYFWLMDDDGYPSEDCLEKQLSLTESLTEHYDYAMPVSINIENHTELSWPTIKRNRGKTIYYDELKRSWGAIMNYVYPFNGALLSKFCIDSVGYVNKDFFIWGDEYEHYWRCKKHHIDPVTAMDALFYHPAKKLPLVPIMCGFFHVPYSESKLRMVCLIRNHTYIYLHYDKKIKIALKFFMYTWLFLITKNFDMDGYKLYLQSVADAFNNDFTRHLKYL</sequence>
<evidence type="ECO:0000313" key="2">
    <source>
        <dbReference type="EMBL" id="AEF86711.1"/>
    </source>
</evidence>
<reference evidence="3" key="1">
    <citation type="submission" date="2009-12" db="EMBL/GenBank/DDBJ databases">
        <title>Complete sequence of Treponema primitia strain ZAS-2.</title>
        <authorList>
            <person name="Tetu S.G."/>
            <person name="Matson E."/>
            <person name="Ren Q."/>
            <person name="Seshadri R."/>
            <person name="Elbourne L."/>
            <person name="Hassan K.A."/>
            <person name="Durkin A."/>
            <person name="Radune D."/>
            <person name="Mohamoud Y."/>
            <person name="Shay R."/>
            <person name="Jin S."/>
            <person name="Zhang X."/>
            <person name="Lucey K."/>
            <person name="Ballor N.R."/>
            <person name="Ottesen E."/>
            <person name="Rosenthal R."/>
            <person name="Allen A."/>
            <person name="Leadbetter J.R."/>
            <person name="Paulsen I.T."/>
        </authorList>
    </citation>
    <scope>NUCLEOTIDE SEQUENCE [LARGE SCALE GENOMIC DNA]</scope>
    <source>
        <strain evidence="3">ATCC BAA-887 / DSM 12427 / ZAS-2</strain>
    </source>
</reference>
<dbReference type="AlphaFoldDB" id="F5YGP3"/>
<feature type="domain" description="Glycosyltransferase 2-like" evidence="1">
    <location>
        <begin position="6"/>
        <end position="179"/>
    </location>
</feature>
<dbReference type="Proteomes" id="UP000009223">
    <property type="component" value="Chromosome"/>
</dbReference>
<dbReference type="eggNOG" id="COG1216">
    <property type="taxonomic scope" value="Bacteria"/>
</dbReference>
<dbReference type="InterPro" id="IPR050834">
    <property type="entry name" value="Glycosyltransf_2"/>
</dbReference>
<dbReference type="InterPro" id="IPR029044">
    <property type="entry name" value="Nucleotide-diphossugar_trans"/>
</dbReference>
<dbReference type="KEGG" id="tpi:TREPR_2534"/>
<dbReference type="GO" id="GO:0016740">
    <property type="term" value="F:transferase activity"/>
    <property type="evidence" value="ECO:0007669"/>
    <property type="project" value="UniProtKB-KW"/>
</dbReference>
<dbReference type="HOGENOM" id="CLU_023845_2_1_12"/>
<keyword evidence="3" id="KW-1185">Reference proteome</keyword>